<proteinExistence type="predicted"/>
<gene>
    <name evidence="2" type="ORF">Pan216_18040</name>
</gene>
<dbReference type="PANTHER" id="PTHR38590">
    <property type="entry name" value="BLL0828 PROTEIN"/>
    <property type="match status" value="1"/>
</dbReference>
<sequence length="123" mass="14662">MIDPRILTFARELRREQTDAEELLWKLLRDRRFGGVKFRRQHPVDSYILDFYAHKHRIAIELDGGQHNSDPERRRDDKRSAHLRNQGIHVLRFWNHDVFQQTDAVLTTIWNTLEEAGAFEGAE</sequence>
<dbReference type="KEGG" id="knv:Pan216_18040"/>
<keyword evidence="3" id="KW-1185">Reference proteome</keyword>
<dbReference type="SUPFAM" id="SSF52980">
    <property type="entry name" value="Restriction endonuclease-like"/>
    <property type="match status" value="1"/>
</dbReference>
<reference evidence="2 3" key="1">
    <citation type="submission" date="2019-02" db="EMBL/GenBank/DDBJ databases">
        <title>Deep-cultivation of Planctomycetes and their phenomic and genomic characterization uncovers novel biology.</title>
        <authorList>
            <person name="Wiegand S."/>
            <person name="Jogler M."/>
            <person name="Boedeker C."/>
            <person name="Pinto D."/>
            <person name="Vollmers J."/>
            <person name="Rivas-Marin E."/>
            <person name="Kohn T."/>
            <person name="Peeters S.H."/>
            <person name="Heuer A."/>
            <person name="Rast P."/>
            <person name="Oberbeckmann S."/>
            <person name="Bunk B."/>
            <person name="Jeske O."/>
            <person name="Meyerdierks A."/>
            <person name="Storesund J.E."/>
            <person name="Kallscheuer N."/>
            <person name="Luecker S."/>
            <person name="Lage O.M."/>
            <person name="Pohl T."/>
            <person name="Merkel B.J."/>
            <person name="Hornburger P."/>
            <person name="Mueller R.-W."/>
            <person name="Bruemmer F."/>
            <person name="Labrenz M."/>
            <person name="Spormann A.M."/>
            <person name="Op den Camp H."/>
            <person name="Overmann J."/>
            <person name="Amann R."/>
            <person name="Jetten M.S.M."/>
            <person name="Mascher T."/>
            <person name="Medema M.H."/>
            <person name="Devos D.P."/>
            <person name="Kaster A.-K."/>
            <person name="Ovreas L."/>
            <person name="Rohde M."/>
            <person name="Galperin M.Y."/>
            <person name="Jogler C."/>
        </authorList>
    </citation>
    <scope>NUCLEOTIDE SEQUENCE [LARGE SCALE GENOMIC DNA]</scope>
    <source>
        <strain evidence="2 3">Pan216</strain>
    </source>
</reference>
<dbReference type="Gene3D" id="3.40.960.10">
    <property type="entry name" value="VSR Endonuclease"/>
    <property type="match status" value="1"/>
</dbReference>
<dbReference type="AlphaFoldDB" id="A0A518B1U3"/>
<organism evidence="2 3">
    <name type="scientific">Kolteria novifilia</name>
    <dbReference type="NCBI Taxonomy" id="2527975"/>
    <lineage>
        <taxon>Bacteria</taxon>
        <taxon>Pseudomonadati</taxon>
        <taxon>Planctomycetota</taxon>
        <taxon>Planctomycetia</taxon>
        <taxon>Kolteriales</taxon>
        <taxon>Kolteriaceae</taxon>
        <taxon>Kolteria</taxon>
    </lineage>
</organism>
<feature type="domain" description="DUF559" evidence="1">
    <location>
        <begin position="7"/>
        <end position="113"/>
    </location>
</feature>
<evidence type="ECO:0000313" key="2">
    <source>
        <dbReference type="EMBL" id="QDU60951.1"/>
    </source>
</evidence>
<dbReference type="Proteomes" id="UP000317093">
    <property type="component" value="Chromosome"/>
</dbReference>
<name>A0A518B1U3_9BACT</name>
<dbReference type="CDD" id="cd01038">
    <property type="entry name" value="Endonuclease_DUF559"/>
    <property type="match status" value="1"/>
</dbReference>
<dbReference type="PANTHER" id="PTHR38590:SF1">
    <property type="entry name" value="BLL0828 PROTEIN"/>
    <property type="match status" value="1"/>
</dbReference>
<protein>
    <recommendedName>
        <fullName evidence="1">DUF559 domain-containing protein</fullName>
    </recommendedName>
</protein>
<dbReference type="OrthoDB" id="9798754at2"/>
<evidence type="ECO:0000259" key="1">
    <source>
        <dbReference type="Pfam" id="PF04480"/>
    </source>
</evidence>
<dbReference type="InterPro" id="IPR047216">
    <property type="entry name" value="Endonuclease_DUF559_bact"/>
</dbReference>
<dbReference type="InterPro" id="IPR011335">
    <property type="entry name" value="Restrct_endonuc-II-like"/>
</dbReference>
<dbReference type="EMBL" id="CP036279">
    <property type="protein sequence ID" value="QDU60951.1"/>
    <property type="molecule type" value="Genomic_DNA"/>
</dbReference>
<accession>A0A518B1U3</accession>
<dbReference type="Pfam" id="PF04480">
    <property type="entry name" value="DUF559"/>
    <property type="match status" value="1"/>
</dbReference>
<dbReference type="InterPro" id="IPR007569">
    <property type="entry name" value="DUF559"/>
</dbReference>
<dbReference type="RefSeq" id="WP_145257575.1">
    <property type="nucleotide sequence ID" value="NZ_CP036279.1"/>
</dbReference>
<evidence type="ECO:0000313" key="3">
    <source>
        <dbReference type="Proteomes" id="UP000317093"/>
    </source>
</evidence>